<dbReference type="AlphaFoldDB" id="A0AB36TGI6"/>
<evidence type="ECO:0000313" key="5">
    <source>
        <dbReference type="Proteomes" id="UP000223596"/>
    </source>
</evidence>
<feature type="transmembrane region" description="Helical" evidence="3">
    <location>
        <begin position="7"/>
        <end position="24"/>
    </location>
</feature>
<organism evidence="4 5">
    <name type="scientific">Acetivibrio thermocellus AD2</name>
    <dbReference type="NCBI Taxonomy" id="1138384"/>
    <lineage>
        <taxon>Bacteria</taxon>
        <taxon>Bacillati</taxon>
        <taxon>Bacillota</taxon>
        <taxon>Clostridia</taxon>
        <taxon>Eubacteriales</taxon>
        <taxon>Oscillospiraceae</taxon>
        <taxon>Acetivibrio</taxon>
    </lineage>
</organism>
<evidence type="ECO:0000313" key="4">
    <source>
        <dbReference type="EMBL" id="PFH02416.1"/>
    </source>
</evidence>
<evidence type="ECO:0000256" key="1">
    <source>
        <dbReference type="ARBA" id="ARBA00009108"/>
    </source>
</evidence>
<protein>
    <submittedName>
        <fullName evidence="4">Uncharacterized protein YlxW (UPF0749 family)</fullName>
    </submittedName>
</protein>
<dbReference type="Pfam" id="PF05949">
    <property type="entry name" value="DUF881"/>
    <property type="match status" value="1"/>
</dbReference>
<dbReference type="Proteomes" id="UP000223596">
    <property type="component" value="Unassembled WGS sequence"/>
</dbReference>
<keyword evidence="3" id="KW-0472">Membrane</keyword>
<evidence type="ECO:0000256" key="2">
    <source>
        <dbReference type="SAM" id="Coils"/>
    </source>
</evidence>
<dbReference type="Gene3D" id="3.30.70.1880">
    <property type="entry name" value="Protein of unknown function DUF881"/>
    <property type="match status" value="1"/>
</dbReference>
<gene>
    <name evidence="4" type="ORF">M972_111187</name>
</gene>
<feature type="coiled-coil region" evidence="2">
    <location>
        <begin position="41"/>
        <end position="75"/>
    </location>
</feature>
<dbReference type="RefSeq" id="WP_003515698.1">
    <property type="nucleotide sequence ID" value="NZ_CP013828.1"/>
</dbReference>
<name>A0AB36TGI6_ACETH</name>
<keyword evidence="2" id="KW-0175">Coiled coil</keyword>
<proteinExistence type="inferred from homology"/>
<keyword evidence="3" id="KW-1133">Transmembrane helix</keyword>
<dbReference type="EMBL" id="PDBW01000001">
    <property type="protein sequence ID" value="PFH02416.1"/>
    <property type="molecule type" value="Genomic_DNA"/>
</dbReference>
<accession>A0AB36TGI6</accession>
<evidence type="ECO:0000256" key="3">
    <source>
        <dbReference type="SAM" id="Phobius"/>
    </source>
</evidence>
<comment type="caution">
    <text evidence="4">The sequence shown here is derived from an EMBL/GenBank/DDBJ whole genome shotgun (WGS) entry which is preliminary data.</text>
</comment>
<keyword evidence="3" id="KW-0812">Transmembrane</keyword>
<sequence length="233" mass="26509">MKFSRNISITIICIILGIMLSWQYKSIESNKRVSASQTKNLYDLQKELLEEKKNNENLRARNEELEKQLAQYIDAAGNNKQIEESIKEQLTRARMLAGLVDVQGPGVEIVLDDGEYDYQKVYDIDLLKLVNELRAAEAQAISINGERIVAMTEIRYADPYMVINGRQIFPPYVVKAIADPEKLDYALNMLGGVVEIFRDSFGYKISVTKVDKITIPKVRDDGSVLKYNLLTPL</sequence>
<dbReference type="InterPro" id="IPR010273">
    <property type="entry name" value="DUF881"/>
</dbReference>
<reference evidence="4 5" key="1">
    <citation type="submission" date="2017-09" db="EMBL/GenBank/DDBJ databases">
        <title>Evaluation of Pacific Biosciences Sequencing Technology to Finishing C. thermocellum Genome Sequences.</title>
        <authorList>
            <person name="Brown S."/>
        </authorList>
    </citation>
    <scope>NUCLEOTIDE SEQUENCE [LARGE SCALE GENOMIC DNA]</scope>
    <source>
        <strain evidence="4 5">AD2</strain>
    </source>
</reference>
<dbReference type="PANTHER" id="PTHR37313">
    <property type="entry name" value="UPF0749 PROTEIN RV1825"/>
    <property type="match status" value="1"/>
</dbReference>
<dbReference type="PANTHER" id="PTHR37313:SF2">
    <property type="entry name" value="UPF0749 PROTEIN YLXX"/>
    <property type="match status" value="1"/>
</dbReference>
<comment type="similarity">
    <text evidence="1">Belongs to the UPF0749 family.</text>
</comment>